<evidence type="ECO:0000256" key="11">
    <source>
        <dbReference type="ARBA" id="ARBA00023303"/>
    </source>
</evidence>
<dbReference type="Gene3D" id="2.60.470.10">
    <property type="entry name" value="Acid-sensing ion channels like domains"/>
    <property type="match status" value="1"/>
</dbReference>
<evidence type="ECO:0000256" key="12">
    <source>
        <dbReference type="RuleBase" id="RU000679"/>
    </source>
</evidence>
<reference evidence="14" key="2">
    <citation type="submission" date="2020-05" db="UniProtKB">
        <authorList>
            <consortium name="EnsemblMetazoa"/>
        </authorList>
    </citation>
    <scope>IDENTIFICATION</scope>
    <source>
        <strain evidence="14">A-37</strain>
    </source>
</reference>
<evidence type="ECO:0000313" key="14">
    <source>
        <dbReference type="EnsemblMetazoa" id="ACUA023410-PA"/>
    </source>
</evidence>
<keyword evidence="5 12" id="KW-0812">Transmembrane</keyword>
<evidence type="ECO:0000256" key="2">
    <source>
        <dbReference type="ARBA" id="ARBA00007193"/>
    </source>
</evidence>
<keyword evidence="7" id="KW-0915">Sodium</keyword>
<accession>A0A182MPU6</accession>
<dbReference type="Proteomes" id="UP000075883">
    <property type="component" value="Unassembled WGS sequence"/>
</dbReference>
<keyword evidence="8 12" id="KW-0406">Ion transport</keyword>
<keyword evidence="3 12" id="KW-0813">Transport</keyword>
<proteinExistence type="inferred from homology"/>
<protein>
    <submittedName>
        <fullName evidence="14">Uncharacterized protein</fullName>
    </submittedName>
</protein>
<keyword evidence="4 12" id="KW-0894">Sodium channel</keyword>
<evidence type="ECO:0000256" key="6">
    <source>
        <dbReference type="ARBA" id="ARBA00022989"/>
    </source>
</evidence>
<dbReference type="Pfam" id="PF00858">
    <property type="entry name" value="ASC"/>
    <property type="match status" value="1"/>
</dbReference>
<keyword evidence="11 12" id="KW-0407">Ion channel</keyword>
<evidence type="ECO:0000256" key="9">
    <source>
        <dbReference type="ARBA" id="ARBA00023136"/>
    </source>
</evidence>
<dbReference type="EnsemblMetazoa" id="ACUA023410-RA">
    <property type="protein sequence ID" value="ACUA023410-PA"/>
    <property type="gene ID" value="ACUA023410"/>
</dbReference>
<evidence type="ECO:0000256" key="5">
    <source>
        <dbReference type="ARBA" id="ARBA00022692"/>
    </source>
</evidence>
<dbReference type="VEuPathDB" id="VectorBase:ACUA023410"/>
<keyword evidence="9 13" id="KW-0472">Membrane</keyword>
<evidence type="ECO:0000256" key="8">
    <source>
        <dbReference type="ARBA" id="ARBA00023065"/>
    </source>
</evidence>
<dbReference type="PANTHER" id="PTHR11690:SF175">
    <property type="entry name" value="PICKPOCKET 13-RELATED"/>
    <property type="match status" value="1"/>
</dbReference>
<evidence type="ECO:0000313" key="15">
    <source>
        <dbReference type="Proteomes" id="UP000075883"/>
    </source>
</evidence>
<keyword evidence="6 13" id="KW-1133">Transmembrane helix</keyword>
<dbReference type="GO" id="GO:0005886">
    <property type="term" value="C:plasma membrane"/>
    <property type="evidence" value="ECO:0007669"/>
    <property type="project" value="TreeGrafter"/>
</dbReference>
<name>A0A182MPU6_9DIPT</name>
<evidence type="ECO:0000256" key="1">
    <source>
        <dbReference type="ARBA" id="ARBA00004141"/>
    </source>
</evidence>
<keyword evidence="10 12" id="KW-0739">Sodium transport</keyword>
<comment type="subcellular location">
    <subcellularLocation>
        <location evidence="1">Membrane</location>
        <topology evidence="1">Multi-pass membrane protein</topology>
    </subcellularLocation>
</comment>
<evidence type="ECO:0000256" key="10">
    <source>
        <dbReference type="ARBA" id="ARBA00023201"/>
    </source>
</evidence>
<sequence length="357" mass="41394">MHKVEGMLKNKLLINYRLRKAVDNSTINGMKYLGTRCNTYGRSFWVLVLCGSFASMILILLFTIDTYDETISVNPDTSYLRWNSTFPAISLCYAKGRTNQISNFLKEHWASSNFTPAKSTNYLWPKMAQTYLFVSPNSNLDEDITAICAGLNSTCNLNLKVMKNRFLPSDCKDVLFDVKFVGESLDCNRIFRYTLTEMGNCFTANSIFDHELTFDHLPLKFNVRTRKRSLEFRYRNHDTINYMMYIHSPEDYPNFVVPFYALRKSGFVSHFMLQITETVNQPEVKDEPIDKRKCKFPDERLSPVLAYSFSQCFLYNRIKLELKLCNCTIPTSPKAYEKFYCDFKGLLCINKGMCSGG</sequence>
<dbReference type="AlphaFoldDB" id="A0A182MPU6"/>
<comment type="similarity">
    <text evidence="2 12">Belongs to the amiloride-sensitive sodium channel (TC 1.A.6) family.</text>
</comment>
<evidence type="ECO:0000256" key="3">
    <source>
        <dbReference type="ARBA" id="ARBA00022448"/>
    </source>
</evidence>
<dbReference type="EMBL" id="AXCM01017207">
    <property type="status" value="NOT_ANNOTATED_CDS"/>
    <property type="molecule type" value="Genomic_DNA"/>
</dbReference>
<dbReference type="GO" id="GO:0015280">
    <property type="term" value="F:ligand-gated sodium channel activity"/>
    <property type="evidence" value="ECO:0007669"/>
    <property type="project" value="TreeGrafter"/>
</dbReference>
<evidence type="ECO:0000256" key="13">
    <source>
        <dbReference type="SAM" id="Phobius"/>
    </source>
</evidence>
<dbReference type="InterPro" id="IPR001873">
    <property type="entry name" value="ENaC"/>
</dbReference>
<feature type="transmembrane region" description="Helical" evidence="13">
    <location>
        <begin position="44"/>
        <end position="64"/>
    </location>
</feature>
<evidence type="ECO:0000256" key="4">
    <source>
        <dbReference type="ARBA" id="ARBA00022461"/>
    </source>
</evidence>
<evidence type="ECO:0000256" key="7">
    <source>
        <dbReference type="ARBA" id="ARBA00023053"/>
    </source>
</evidence>
<dbReference type="PANTHER" id="PTHR11690">
    <property type="entry name" value="AMILORIDE-SENSITIVE SODIUM CHANNEL-RELATED"/>
    <property type="match status" value="1"/>
</dbReference>
<keyword evidence="15" id="KW-1185">Reference proteome</keyword>
<reference evidence="15" key="1">
    <citation type="submission" date="2013-09" db="EMBL/GenBank/DDBJ databases">
        <title>The Genome Sequence of Anopheles culicifacies species A.</title>
        <authorList>
            <consortium name="The Broad Institute Genomics Platform"/>
            <person name="Neafsey D.E."/>
            <person name="Besansky N."/>
            <person name="Howell P."/>
            <person name="Walton C."/>
            <person name="Young S.K."/>
            <person name="Zeng Q."/>
            <person name="Gargeya S."/>
            <person name="Fitzgerald M."/>
            <person name="Haas B."/>
            <person name="Abouelleil A."/>
            <person name="Allen A.W."/>
            <person name="Alvarado L."/>
            <person name="Arachchi H.M."/>
            <person name="Berlin A.M."/>
            <person name="Chapman S.B."/>
            <person name="Gainer-Dewar J."/>
            <person name="Goldberg J."/>
            <person name="Griggs A."/>
            <person name="Gujja S."/>
            <person name="Hansen M."/>
            <person name="Howarth C."/>
            <person name="Imamovic A."/>
            <person name="Ireland A."/>
            <person name="Larimer J."/>
            <person name="McCowan C."/>
            <person name="Murphy C."/>
            <person name="Pearson M."/>
            <person name="Poon T.W."/>
            <person name="Priest M."/>
            <person name="Roberts A."/>
            <person name="Saif S."/>
            <person name="Shea T."/>
            <person name="Sisk P."/>
            <person name="Sykes S."/>
            <person name="Wortman J."/>
            <person name="Nusbaum C."/>
            <person name="Birren B."/>
        </authorList>
    </citation>
    <scope>NUCLEOTIDE SEQUENCE [LARGE SCALE GENOMIC DNA]</scope>
    <source>
        <strain evidence="15">A-37</strain>
    </source>
</reference>
<dbReference type="STRING" id="139723.A0A182MPU6"/>
<organism evidence="14 15">
    <name type="scientific">Anopheles culicifacies</name>
    <dbReference type="NCBI Taxonomy" id="139723"/>
    <lineage>
        <taxon>Eukaryota</taxon>
        <taxon>Metazoa</taxon>
        <taxon>Ecdysozoa</taxon>
        <taxon>Arthropoda</taxon>
        <taxon>Hexapoda</taxon>
        <taxon>Insecta</taxon>
        <taxon>Pterygota</taxon>
        <taxon>Neoptera</taxon>
        <taxon>Endopterygota</taxon>
        <taxon>Diptera</taxon>
        <taxon>Nematocera</taxon>
        <taxon>Culicoidea</taxon>
        <taxon>Culicidae</taxon>
        <taxon>Anophelinae</taxon>
        <taxon>Anopheles</taxon>
        <taxon>culicifacies species complex</taxon>
    </lineage>
</organism>